<dbReference type="InterPro" id="IPR052455">
    <property type="entry name" value="Tricalbin_domain"/>
</dbReference>
<dbReference type="InterPro" id="IPR056910">
    <property type="entry name" value="TCB1-3_C2"/>
</dbReference>
<dbReference type="Pfam" id="PF24920">
    <property type="entry name" value="C2_TCB1"/>
    <property type="match status" value="1"/>
</dbReference>
<comment type="subcellular location">
    <subcellularLocation>
        <location evidence="1">Membrane</location>
    </subcellularLocation>
</comment>
<feature type="region of interest" description="Disordered" evidence="6">
    <location>
        <begin position="1029"/>
        <end position="1083"/>
    </location>
</feature>
<comment type="caution">
    <text evidence="9">The sequence shown here is derived from an EMBL/GenBank/DDBJ whole genome shotgun (WGS) entry which is preliminary data.</text>
</comment>
<dbReference type="Pfam" id="PF00168">
    <property type="entry name" value="C2"/>
    <property type="match status" value="5"/>
</dbReference>
<dbReference type="Proteomes" id="UP000193560">
    <property type="component" value="Unassembled WGS sequence"/>
</dbReference>
<evidence type="ECO:0000313" key="10">
    <source>
        <dbReference type="Proteomes" id="UP000193560"/>
    </source>
</evidence>
<accession>A0A1X2ILJ0</accession>
<evidence type="ECO:0000259" key="8">
    <source>
        <dbReference type="PROSITE" id="PS51847"/>
    </source>
</evidence>
<dbReference type="SUPFAM" id="SSF49562">
    <property type="entry name" value="C2 domain (Calcium/lipid-binding domain, CaLB)"/>
    <property type="match status" value="5"/>
</dbReference>
<sequence length="1176" mass="132792">MRRFRTNARDDIQRELAKIKLEADEEPVEWINSFLQKFWLIFEPVASALVVENLDTYINDYLPGYVDSVKLTTFTLGTKPFRVESVKTYQNTEPDTVCMDWKVSFTPSDMMDLTMEELDTKVNPRITLNIRFGKKMVGAGFPCLVEDLTFSGHMRVKIKFIARFPFAKMVDASFLEKPTFDYVLKPLGTDSFGFDVNFIPGLHSFIREQVHAILGPMLYSPNTFTLDIEKLMAGELDITQANGVLAVTVYSCSNIRNVAHLTKGIPNPYIRFYLDHGQELGRTGVKEHTHQPQWNETRFLLLNNLSAQLCMELRTHNPDAKDRRLATAQFDLRQMDDDSKEQEGLDLLLLNNGKVVSDLRADIRYLPVSKPFRRLDGTIEPAVESNSGILRFVIHGCRNLGNSRINTFVRVIVNGTEKIKTNTVKRTDEPVYAHVDELVILDKTDVYVRVEVRQVMAGSQKDTLAGVFTTQLVDLMRLQESKQGWWPLKQDDKDIGEIHLNAEWKPVLMAGLADRVGQHGYEEPAVGVIRFTFWEARDLRNVEAVTNGKSDPYVRVLSGNQVRTQTEVVDNNLYPEWGETLYVPVHSTKENMVLEVMDWNARTPDKSLGITNINMVDIIRQHVGNQSVDPDRWYEAVGPPCDKLAQLRSTDRRVAKGELFYRTEFIPLLALPQRRKAIESTEGTTDSTANESGPQDLLPIKDLHGSYIKYTPDDMVDYSAYTSGVLRVKIHEVQLPSASYAYCQLAVDSLLPQFKTSKLRGRNMEFNETGDVFIKEADFSRVAIEIRPVSMDEKDDRKLGYWVCPANTIIRRIQRYHREYRENQMNNSSNDNDNGEHGYEWDHTGDWYDLLGAQGHGTIRLSFDFIPSADFVLNPDESLDNQGKLTVSLLSAQNLLAADKTGTSDPYVVFTVNGERLFKSTVVKKTLNPEWKNETFTVPIQSRVTASFRIEVFDWNHIKGHSPIGSGGITIRGDNVESFTTNDVDIPLDGVAGVSGSVRVRFLWHPRLLANKKTLTSAVLGDSGAYINNGQSNVSEPLPRSSISSSLTSEQNYNNRQSLDVESTMGRSRASNDGAVGAGSNSQGVPGTVTVKLVEARGVRGVDKSGTSDPFVPMFDFKVKDYNRLKNAVDLGQFRKNIWDLVQPDQRSLDQWVPLYPIGSGELHLRIDFEPSTSSL</sequence>
<reference evidence="9 10" key="1">
    <citation type="submission" date="2016-07" db="EMBL/GenBank/DDBJ databases">
        <title>Pervasive Adenine N6-methylation of Active Genes in Fungi.</title>
        <authorList>
            <consortium name="DOE Joint Genome Institute"/>
            <person name="Mondo S.J."/>
            <person name="Dannebaum R.O."/>
            <person name="Kuo R.C."/>
            <person name="Labutti K."/>
            <person name="Haridas S."/>
            <person name="Kuo A."/>
            <person name="Salamov A."/>
            <person name="Ahrendt S.R."/>
            <person name="Lipzen A."/>
            <person name="Sullivan W."/>
            <person name="Andreopoulos W.B."/>
            <person name="Clum A."/>
            <person name="Lindquist E."/>
            <person name="Daum C."/>
            <person name="Ramamoorthy G.K."/>
            <person name="Gryganskyi A."/>
            <person name="Culley D."/>
            <person name="Magnuson J.K."/>
            <person name="James T.Y."/>
            <person name="O'Malley M.A."/>
            <person name="Stajich J.E."/>
            <person name="Spatafora J.W."/>
            <person name="Visel A."/>
            <person name="Grigoriev I.V."/>
        </authorList>
    </citation>
    <scope>NUCLEOTIDE SEQUENCE [LARGE SCALE GENOMIC DNA]</scope>
    <source>
        <strain evidence="9 10">NRRL 1336</strain>
    </source>
</reference>
<dbReference type="PROSITE" id="PS50004">
    <property type="entry name" value="C2"/>
    <property type="match status" value="4"/>
</dbReference>
<dbReference type="CDD" id="cd21678">
    <property type="entry name" value="SMP_TCB"/>
    <property type="match status" value="1"/>
</dbReference>
<keyword evidence="10" id="KW-1185">Reference proteome</keyword>
<dbReference type="OrthoDB" id="1029639at2759"/>
<dbReference type="PANTHER" id="PTHR46980:SF2">
    <property type="entry name" value="TRICALBIN-1-RELATED"/>
    <property type="match status" value="1"/>
</dbReference>
<keyword evidence="2" id="KW-0813">Transport</keyword>
<evidence type="ECO:0000313" key="9">
    <source>
        <dbReference type="EMBL" id="ORZ18645.1"/>
    </source>
</evidence>
<evidence type="ECO:0000256" key="3">
    <source>
        <dbReference type="ARBA" id="ARBA00023055"/>
    </source>
</evidence>
<evidence type="ECO:0000256" key="5">
    <source>
        <dbReference type="ARBA" id="ARBA00023136"/>
    </source>
</evidence>
<feature type="domain" description="SMP-LTD" evidence="8">
    <location>
        <begin position="24"/>
        <end position="229"/>
    </location>
</feature>
<dbReference type="GO" id="GO:0061817">
    <property type="term" value="P:endoplasmic reticulum-plasma membrane tethering"/>
    <property type="evidence" value="ECO:0007669"/>
    <property type="project" value="InterPro"/>
</dbReference>
<feature type="domain" description="C2" evidence="7">
    <location>
        <begin position="867"/>
        <end position="990"/>
    </location>
</feature>
<dbReference type="Pfam" id="PF25669">
    <property type="entry name" value="SMP_MUG190-like"/>
    <property type="match status" value="2"/>
</dbReference>
<evidence type="ECO:0000256" key="1">
    <source>
        <dbReference type="ARBA" id="ARBA00004370"/>
    </source>
</evidence>
<keyword evidence="5" id="KW-0472">Membrane</keyword>
<feature type="domain" description="C2" evidence="7">
    <location>
        <begin position="494"/>
        <end position="628"/>
    </location>
</feature>
<dbReference type="GO" id="GO:0008289">
    <property type="term" value="F:lipid binding"/>
    <property type="evidence" value="ECO:0007669"/>
    <property type="project" value="UniProtKB-KW"/>
</dbReference>
<dbReference type="PANTHER" id="PTHR46980">
    <property type="entry name" value="TRICALBIN-1-RELATED"/>
    <property type="match status" value="1"/>
</dbReference>
<dbReference type="InterPro" id="IPR000008">
    <property type="entry name" value="C2_dom"/>
</dbReference>
<feature type="compositionally biased region" description="Low complexity" evidence="6">
    <location>
        <begin position="1035"/>
        <end position="1050"/>
    </location>
</feature>
<gene>
    <name evidence="9" type="ORF">BCR42DRAFT_324694</name>
</gene>
<dbReference type="GO" id="GO:0016020">
    <property type="term" value="C:membrane"/>
    <property type="evidence" value="ECO:0007669"/>
    <property type="project" value="UniProtKB-SubCell"/>
</dbReference>
<dbReference type="InterPro" id="IPR035892">
    <property type="entry name" value="C2_domain_sf"/>
</dbReference>
<name>A0A1X2ILJ0_9FUNG</name>
<evidence type="ECO:0000256" key="6">
    <source>
        <dbReference type="SAM" id="MobiDB-lite"/>
    </source>
</evidence>
<evidence type="ECO:0000256" key="4">
    <source>
        <dbReference type="ARBA" id="ARBA00023121"/>
    </source>
</evidence>
<dbReference type="InterPro" id="IPR017147">
    <property type="entry name" value="Tricalbin"/>
</dbReference>
<dbReference type="SMART" id="SM00239">
    <property type="entry name" value="C2"/>
    <property type="match status" value="5"/>
</dbReference>
<protein>
    <submittedName>
        <fullName evidence="9">C2 domain-containing protein</fullName>
    </submittedName>
</protein>
<feature type="compositionally biased region" description="Polar residues" evidence="6">
    <location>
        <begin position="1051"/>
        <end position="1071"/>
    </location>
</feature>
<dbReference type="STRING" id="90262.A0A1X2ILJ0"/>
<dbReference type="Gene3D" id="2.60.40.150">
    <property type="entry name" value="C2 domain"/>
    <property type="match status" value="4"/>
</dbReference>
<dbReference type="GO" id="GO:0006869">
    <property type="term" value="P:lipid transport"/>
    <property type="evidence" value="ECO:0007669"/>
    <property type="project" value="UniProtKB-KW"/>
</dbReference>
<dbReference type="InterPro" id="IPR031468">
    <property type="entry name" value="SMP_LBD"/>
</dbReference>
<keyword evidence="3" id="KW-0445">Lipid transport</keyword>
<evidence type="ECO:0000256" key="2">
    <source>
        <dbReference type="ARBA" id="ARBA00022448"/>
    </source>
</evidence>
<keyword evidence="4" id="KW-0446">Lipid-binding</keyword>
<feature type="domain" description="C2" evidence="7">
    <location>
        <begin position="220"/>
        <end position="346"/>
    </location>
</feature>
<proteinExistence type="predicted"/>
<evidence type="ECO:0000259" key="7">
    <source>
        <dbReference type="PROSITE" id="PS50004"/>
    </source>
</evidence>
<dbReference type="AlphaFoldDB" id="A0A1X2ILJ0"/>
<dbReference type="EMBL" id="MCGE01000008">
    <property type="protein sequence ID" value="ORZ18645.1"/>
    <property type="molecule type" value="Genomic_DNA"/>
</dbReference>
<feature type="domain" description="C2" evidence="7">
    <location>
        <begin position="371"/>
        <end position="486"/>
    </location>
</feature>
<organism evidence="9 10">
    <name type="scientific">Absidia repens</name>
    <dbReference type="NCBI Taxonomy" id="90262"/>
    <lineage>
        <taxon>Eukaryota</taxon>
        <taxon>Fungi</taxon>
        <taxon>Fungi incertae sedis</taxon>
        <taxon>Mucoromycota</taxon>
        <taxon>Mucoromycotina</taxon>
        <taxon>Mucoromycetes</taxon>
        <taxon>Mucorales</taxon>
        <taxon>Cunninghamellaceae</taxon>
        <taxon>Absidia</taxon>
    </lineage>
</organism>
<dbReference type="PIRSF" id="PIRSF037232">
    <property type="entry name" value="Tricalbin"/>
    <property type="match status" value="1"/>
</dbReference>
<dbReference type="GO" id="GO:0071944">
    <property type="term" value="C:cell periphery"/>
    <property type="evidence" value="ECO:0007669"/>
    <property type="project" value="UniProtKB-ARBA"/>
</dbReference>
<dbReference type="PROSITE" id="PS51847">
    <property type="entry name" value="SMP"/>
    <property type="match status" value="1"/>
</dbReference>